<dbReference type="InterPro" id="IPR029052">
    <property type="entry name" value="Metallo-depent_PP-like"/>
</dbReference>
<name>E0NUP2_9BACT</name>
<dbReference type="STRING" id="862515.HMPREF0658_1897"/>
<keyword evidence="3" id="KW-0378">Hydrolase</keyword>
<dbReference type="HOGENOM" id="CLU_063749_3_1_10"/>
<evidence type="ECO:0000256" key="1">
    <source>
        <dbReference type="ARBA" id="ARBA00008950"/>
    </source>
</evidence>
<comment type="similarity">
    <text evidence="1">Belongs to the metallophosphoesterase superfamily. YfcE family.</text>
</comment>
<gene>
    <name evidence="3" type="ORF">HMPREF0658_1897</name>
</gene>
<dbReference type="BioCyc" id="PMAR862515-HMP:GMOO-1923-MONOMER"/>
<dbReference type="RefSeq" id="WP_006950238.1">
    <property type="nucleotide sequence ID" value="NZ_GL397214.1"/>
</dbReference>
<dbReference type="eggNOG" id="COG0622">
    <property type="taxonomic scope" value="Bacteria"/>
</dbReference>
<evidence type="ECO:0000259" key="2">
    <source>
        <dbReference type="Pfam" id="PF12850"/>
    </source>
</evidence>
<dbReference type="Proteomes" id="UP000004394">
    <property type="component" value="Unassembled WGS sequence"/>
</dbReference>
<protein>
    <submittedName>
        <fullName evidence="3">Phosphodiesterase family protein</fullName>
        <ecNumber evidence="3">3.1.-.-</ecNumber>
    </submittedName>
</protein>
<reference evidence="3" key="1">
    <citation type="submission" date="2010-07" db="EMBL/GenBank/DDBJ databases">
        <authorList>
            <person name="Muzny D."/>
            <person name="Qin X."/>
            <person name="Deng J."/>
            <person name="Jiang H."/>
            <person name="Liu Y."/>
            <person name="Qu J."/>
            <person name="Song X.-Z."/>
            <person name="Zhang L."/>
            <person name="Thornton R."/>
            <person name="Coyle M."/>
            <person name="Francisco L."/>
            <person name="Jackson L."/>
            <person name="Javaid M."/>
            <person name="Korchina V."/>
            <person name="Kovar C."/>
            <person name="Mata R."/>
            <person name="Mathew T."/>
            <person name="Ngo R."/>
            <person name="Nguyen L."/>
            <person name="Nguyen N."/>
            <person name="Okwuonu G."/>
            <person name="Ongeri F."/>
            <person name="Pham C."/>
            <person name="Simmons D."/>
            <person name="Wilczek-Boney K."/>
            <person name="Hale W."/>
            <person name="Jakkamsetti A."/>
            <person name="Pham P."/>
            <person name="Ruth R."/>
            <person name="San Lucas F."/>
            <person name="Warren J."/>
            <person name="Zhang J."/>
            <person name="Zhao Z."/>
            <person name="Zhou C."/>
            <person name="Zhu D."/>
            <person name="Lee S."/>
            <person name="Bess C."/>
            <person name="Blankenburg K."/>
            <person name="Forbes L."/>
            <person name="Fu Q."/>
            <person name="Gubbala S."/>
            <person name="Hirani K."/>
            <person name="Jayaseelan J.C."/>
            <person name="Lara F."/>
            <person name="Munidasa M."/>
            <person name="Palculict T."/>
            <person name="Patil S."/>
            <person name="Pu L.-L."/>
            <person name="Saada N."/>
            <person name="Tang L."/>
            <person name="Weissenberger G."/>
            <person name="Zhu Y."/>
            <person name="Hemphill L."/>
            <person name="Shang Y."/>
            <person name="Youmans B."/>
            <person name="Ayvaz T."/>
            <person name="Ross M."/>
            <person name="Santibanez J."/>
            <person name="Aqrawi P."/>
            <person name="Gross S."/>
            <person name="Joshi V."/>
            <person name="Fowler G."/>
            <person name="Nazareth L."/>
            <person name="Reid J."/>
            <person name="Worley K."/>
            <person name="Petrosino J."/>
            <person name="Highlander S."/>
            <person name="Gibbs R."/>
        </authorList>
    </citation>
    <scope>NUCLEOTIDE SEQUENCE [LARGE SCALE GENOMIC DNA]</scope>
    <source>
        <strain evidence="3">DSM 16973</strain>
    </source>
</reference>
<dbReference type="SUPFAM" id="SSF56300">
    <property type="entry name" value="Metallo-dependent phosphatases"/>
    <property type="match status" value="1"/>
</dbReference>
<dbReference type="EMBL" id="AEEI01000053">
    <property type="protein sequence ID" value="EFM01149.1"/>
    <property type="molecule type" value="Genomic_DNA"/>
</dbReference>
<dbReference type="GO" id="GO:0016787">
    <property type="term" value="F:hydrolase activity"/>
    <property type="evidence" value="ECO:0007669"/>
    <property type="project" value="UniProtKB-KW"/>
</dbReference>
<dbReference type="EC" id="3.1.-.-" evidence="3"/>
<keyword evidence="4" id="KW-1185">Reference proteome</keyword>
<comment type="caution">
    <text evidence="3">The sequence shown here is derived from an EMBL/GenBank/DDBJ whole genome shotgun (WGS) entry which is preliminary data.</text>
</comment>
<evidence type="ECO:0000313" key="4">
    <source>
        <dbReference type="Proteomes" id="UP000004394"/>
    </source>
</evidence>
<dbReference type="InterPro" id="IPR024654">
    <property type="entry name" value="Calcineurin-like_PHP_lpxH"/>
</dbReference>
<sequence length="169" mass="19359">MKRIGIISDTHAYWDDKYLHYFEPCDEIWHAGDIGSMEVAQRLADFRPLRAVCGNCDGGDLRQIYKTILRWKCEDVDVLMTHIGGYPGHYAPEIRSRLYASPPRLFVCGHSHILKVQYDQTLGLLHINPGAAGMQGWHKERTLVRLTIKGDRFEDCEVITLSDKTKTTL</sequence>
<dbReference type="Gene3D" id="3.60.21.10">
    <property type="match status" value="1"/>
</dbReference>
<dbReference type="Pfam" id="PF12850">
    <property type="entry name" value="Metallophos_2"/>
    <property type="match status" value="1"/>
</dbReference>
<dbReference type="AlphaFoldDB" id="E0NUP2"/>
<proteinExistence type="inferred from homology"/>
<organism evidence="3 4">
    <name type="scientific">Hoylesella marshii DSM 16973 = JCM 13450</name>
    <dbReference type="NCBI Taxonomy" id="862515"/>
    <lineage>
        <taxon>Bacteria</taxon>
        <taxon>Pseudomonadati</taxon>
        <taxon>Bacteroidota</taxon>
        <taxon>Bacteroidia</taxon>
        <taxon>Bacteroidales</taxon>
        <taxon>Prevotellaceae</taxon>
        <taxon>Hoylesella</taxon>
    </lineage>
</organism>
<evidence type="ECO:0000313" key="3">
    <source>
        <dbReference type="EMBL" id="EFM01149.1"/>
    </source>
</evidence>
<feature type="domain" description="Calcineurin-like phosphoesterase" evidence="2">
    <location>
        <begin position="3"/>
        <end position="150"/>
    </location>
</feature>
<accession>E0NUP2</accession>